<organism evidence="12 13">
    <name type="scientific">Candidatus Danuiimicrobium aquiferis</name>
    <dbReference type="NCBI Taxonomy" id="1801832"/>
    <lineage>
        <taxon>Bacteria</taxon>
        <taxon>Pseudomonadati</taxon>
        <taxon>Candidatus Omnitrophota</taxon>
        <taxon>Candidatus Danuiimicrobium</taxon>
    </lineage>
</organism>
<evidence type="ECO:0000256" key="1">
    <source>
        <dbReference type="ARBA" id="ARBA00004651"/>
    </source>
</evidence>
<dbReference type="Pfam" id="PF02537">
    <property type="entry name" value="CRCB"/>
    <property type="match status" value="1"/>
</dbReference>
<gene>
    <name evidence="11" type="primary">fluC</name>
    <name evidence="11" type="synonym">crcB</name>
    <name evidence="12" type="ORF">A3G33_08750</name>
</gene>
<feature type="transmembrane region" description="Helical" evidence="11">
    <location>
        <begin position="97"/>
        <end position="121"/>
    </location>
</feature>
<dbReference type="NCBIfam" id="TIGR00494">
    <property type="entry name" value="crcB"/>
    <property type="match status" value="1"/>
</dbReference>
<evidence type="ECO:0000256" key="11">
    <source>
        <dbReference type="HAMAP-Rule" id="MF_00454"/>
    </source>
</evidence>
<evidence type="ECO:0000313" key="12">
    <source>
        <dbReference type="EMBL" id="OGW98778.1"/>
    </source>
</evidence>
<feature type="transmembrane region" description="Helical" evidence="11">
    <location>
        <begin position="35"/>
        <end position="55"/>
    </location>
</feature>
<keyword evidence="6 11" id="KW-0406">Ion transport</keyword>
<comment type="activity regulation">
    <text evidence="11">Na(+) is not transported, but it plays an essential structural role and its presence is essential for fluoride channel function.</text>
</comment>
<feature type="binding site" evidence="11">
    <location>
        <position position="78"/>
    </location>
    <ligand>
        <name>Na(+)</name>
        <dbReference type="ChEBI" id="CHEBI:29101"/>
        <note>structural</note>
    </ligand>
</feature>
<reference evidence="12 13" key="1">
    <citation type="journal article" date="2016" name="Nat. Commun.">
        <title>Thousands of microbial genomes shed light on interconnected biogeochemical processes in an aquifer system.</title>
        <authorList>
            <person name="Anantharaman K."/>
            <person name="Brown C.T."/>
            <person name="Hug L.A."/>
            <person name="Sharon I."/>
            <person name="Castelle C.J."/>
            <person name="Probst A.J."/>
            <person name="Thomas B.C."/>
            <person name="Singh A."/>
            <person name="Wilkins M.J."/>
            <person name="Karaoz U."/>
            <person name="Brodie E.L."/>
            <person name="Williams K.H."/>
            <person name="Hubbard S.S."/>
            <person name="Banfield J.F."/>
        </authorList>
    </citation>
    <scope>NUCLEOTIDE SEQUENCE [LARGE SCALE GENOMIC DNA]</scope>
</reference>
<keyword evidence="8 11" id="KW-0407">Ion channel</keyword>
<keyword evidence="4 11" id="KW-0812">Transmembrane</keyword>
<evidence type="ECO:0000256" key="8">
    <source>
        <dbReference type="ARBA" id="ARBA00023303"/>
    </source>
</evidence>
<dbReference type="GO" id="GO:0140114">
    <property type="term" value="P:cellular detoxification of fluoride"/>
    <property type="evidence" value="ECO:0007669"/>
    <property type="project" value="UniProtKB-UniRule"/>
</dbReference>
<sequence length="124" mass="13414">MAKWFNLIIGGVFGTVGRYALSGLVYRIFGANFPYGTLAVNLSGCFLIGFLAAISEEKFVLDTNARLLLMAGFCGAFTTFSTFMLETANLIKTGENLAAFWNVAASISVGFLLFRLGVYLAEII</sequence>
<dbReference type="GO" id="GO:0062054">
    <property type="term" value="F:fluoride channel activity"/>
    <property type="evidence" value="ECO:0007669"/>
    <property type="project" value="UniProtKB-UniRule"/>
</dbReference>
<evidence type="ECO:0000256" key="5">
    <source>
        <dbReference type="ARBA" id="ARBA00022989"/>
    </source>
</evidence>
<keyword evidence="11" id="KW-0813">Transport</keyword>
<evidence type="ECO:0000256" key="3">
    <source>
        <dbReference type="ARBA" id="ARBA00022519"/>
    </source>
</evidence>
<comment type="caution">
    <text evidence="12">The sequence shown here is derived from an EMBL/GenBank/DDBJ whole genome shotgun (WGS) entry which is preliminary data.</text>
</comment>
<evidence type="ECO:0000256" key="4">
    <source>
        <dbReference type="ARBA" id="ARBA00022692"/>
    </source>
</evidence>
<keyword evidence="2 11" id="KW-1003">Cell membrane</keyword>
<accession>A0A1G1L0W8</accession>
<comment type="catalytic activity">
    <reaction evidence="10">
        <text>fluoride(in) = fluoride(out)</text>
        <dbReference type="Rhea" id="RHEA:76159"/>
        <dbReference type="ChEBI" id="CHEBI:17051"/>
    </reaction>
    <physiologicalReaction direction="left-to-right" evidence="10">
        <dbReference type="Rhea" id="RHEA:76160"/>
    </physiologicalReaction>
</comment>
<dbReference type="PANTHER" id="PTHR28259:SF1">
    <property type="entry name" value="FLUORIDE EXPORT PROTEIN 1-RELATED"/>
    <property type="match status" value="1"/>
</dbReference>
<dbReference type="PANTHER" id="PTHR28259">
    <property type="entry name" value="FLUORIDE EXPORT PROTEIN 1-RELATED"/>
    <property type="match status" value="1"/>
</dbReference>
<evidence type="ECO:0000256" key="10">
    <source>
        <dbReference type="ARBA" id="ARBA00035585"/>
    </source>
</evidence>
<comment type="similarity">
    <text evidence="9 11">Belongs to the fluoride channel Fluc/FEX (TC 1.A.43) family.</text>
</comment>
<dbReference type="InterPro" id="IPR003691">
    <property type="entry name" value="FluC"/>
</dbReference>
<feature type="binding site" evidence="11">
    <location>
        <position position="75"/>
    </location>
    <ligand>
        <name>Na(+)</name>
        <dbReference type="ChEBI" id="CHEBI:29101"/>
        <note>structural</note>
    </ligand>
</feature>
<evidence type="ECO:0000256" key="9">
    <source>
        <dbReference type="ARBA" id="ARBA00035120"/>
    </source>
</evidence>
<evidence type="ECO:0000256" key="7">
    <source>
        <dbReference type="ARBA" id="ARBA00023136"/>
    </source>
</evidence>
<dbReference type="EMBL" id="MHFR01000029">
    <property type="protein sequence ID" value="OGW98778.1"/>
    <property type="molecule type" value="Genomic_DNA"/>
</dbReference>
<keyword evidence="3" id="KW-0997">Cell inner membrane</keyword>
<comment type="function">
    <text evidence="11">Fluoride-specific ion channel. Important for reducing fluoride concentration in the cell, thus reducing its toxicity.</text>
</comment>
<proteinExistence type="inferred from homology"/>
<keyword evidence="7 11" id="KW-0472">Membrane</keyword>
<protein>
    <recommendedName>
        <fullName evidence="11">Fluoride-specific ion channel FluC</fullName>
    </recommendedName>
</protein>
<dbReference type="HAMAP" id="MF_00454">
    <property type="entry name" value="FluC"/>
    <property type="match status" value="1"/>
</dbReference>
<evidence type="ECO:0000256" key="6">
    <source>
        <dbReference type="ARBA" id="ARBA00023065"/>
    </source>
</evidence>
<feature type="transmembrane region" description="Helical" evidence="11">
    <location>
        <begin position="67"/>
        <end position="85"/>
    </location>
</feature>
<dbReference type="AlphaFoldDB" id="A0A1G1L0W8"/>
<name>A0A1G1L0W8_9BACT</name>
<comment type="subcellular location">
    <subcellularLocation>
        <location evidence="1 11">Cell membrane</location>
        <topology evidence="1 11">Multi-pass membrane protein</topology>
    </subcellularLocation>
</comment>
<dbReference type="Proteomes" id="UP000178187">
    <property type="component" value="Unassembled WGS sequence"/>
</dbReference>
<evidence type="ECO:0000313" key="13">
    <source>
        <dbReference type="Proteomes" id="UP000178187"/>
    </source>
</evidence>
<evidence type="ECO:0000256" key="2">
    <source>
        <dbReference type="ARBA" id="ARBA00022475"/>
    </source>
</evidence>
<dbReference type="GO" id="GO:0046872">
    <property type="term" value="F:metal ion binding"/>
    <property type="evidence" value="ECO:0007669"/>
    <property type="project" value="UniProtKB-KW"/>
</dbReference>
<keyword evidence="11" id="KW-0479">Metal-binding</keyword>
<feature type="transmembrane region" description="Helical" evidence="11">
    <location>
        <begin position="7"/>
        <end position="29"/>
    </location>
</feature>
<keyword evidence="11" id="KW-0915">Sodium</keyword>
<dbReference type="GO" id="GO:0005886">
    <property type="term" value="C:plasma membrane"/>
    <property type="evidence" value="ECO:0007669"/>
    <property type="project" value="UniProtKB-SubCell"/>
</dbReference>
<keyword evidence="5 11" id="KW-1133">Transmembrane helix</keyword>